<keyword evidence="2" id="KW-1185">Reference proteome</keyword>
<protein>
    <submittedName>
        <fullName evidence="1">Uncharacterized protein</fullName>
    </submittedName>
</protein>
<sequence>MKGIKIKISGENRNDKDFLEFLREIIHPRFERIEGNLHIFLSQNYSFGTDSDLAITAFLKFEELKYTLEIFSSGGGEGIFGFTLGSENRSLNSIKNKIEDFCREKKFKFDCNEIDV</sequence>
<comment type="caution">
    <text evidence="1">The sequence shown here is derived from an EMBL/GenBank/DDBJ whole genome shotgun (WGS) entry which is preliminary data.</text>
</comment>
<evidence type="ECO:0000313" key="1">
    <source>
        <dbReference type="EMBL" id="MCW3168991.1"/>
    </source>
</evidence>
<accession>A0ABT3HYW4</accession>
<name>A0ABT3HYW4_9FLAO</name>
<evidence type="ECO:0000313" key="2">
    <source>
        <dbReference type="Proteomes" id="UP001163731"/>
    </source>
</evidence>
<gene>
    <name evidence="1" type="ORF">OMO38_10695</name>
</gene>
<organism evidence="1 2">
    <name type="scientific">Chryseobacterium kimseyorum</name>
    <dbReference type="NCBI Taxonomy" id="2984028"/>
    <lineage>
        <taxon>Bacteria</taxon>
        <taxon>Pseudomonadati</taxon>
        <taxon>Bacteroidota</taxon>
        <taxon>Flavobacteriia</taxon>
        <taxon>Flavobacteriales</taxon>
        <taxon>Weeksellaceae</taxon>
        <taxon>Chryseobacterium group</taxon>
        <taxon>Chryseobacterium</taxon>
    </lineage>
</organism>
<proteinExistence type="predicted"/>
<dbReference type="EMBL" id="JAPDHW010000006">
    <property type="protein sequence ID" value="MCW3168991.1"/>
    <property type="molecule type" value="Genomic_DNA"/>
</dbReference>
<reference evidence="1" key="1">
    <citation type="submission" date="2022-10" db="EMBL/GenBank/DDBJ databases">
        <title>Chryseobacterium babae sp. nov. isolated from the gut of the beetle Oryctes rhinoceros, and Chryseobacterium kimseyorum sp. nov., isolated from a stick insect rearing cage.</title>
        <authorList>
            <person name="Shelomi M."/>
            <person name="Han C.-J."/>
            <person name="Chen W.-M."/>
            <person name="Chen H.-K."/>
            <person name="Liaw S.-J."/>
            <person name="Muhle E."/>
            <person name="Clermont D."/>
        </authorList>
    </citation>
    <scope>NUCLEOTIDE SEQUENCE</scope>
    <source>
        <strain evidence="1">09-1422</strain>
    </source>
</reference>
<dbReference type="Proteomes" id="UP001163731">
    <property type="component" value="Unassembled WGS sequence"/>
</dbReference>
<dbReference type="RefSeq" id="WP_264750169.1">
    <property type="nucleotide sequence ID" value="NZ_JAPDHW010000006.1"/>
</dbReference>